<dbReference type="InterPro" id="IPR032675">
    <property type="entry name" value="LRR_dom_sf"/>
</dbReference>
<keyword evidence="8" id="KW-0325">Glycoprotein</keyword>
<dbReference type="GO" id="GO:0051707">
    <property type="term" value="P:response to other organism"/>
    <property type="evidence" value="ECO:0007669"/>
    <property type="project" value="UniProtKB-ARBA"/>
</dbReference>
<feature type="transmembrane region" description="Helical" evidence="9">
    <location>
        <begin position="222"/>
        <end position="245"/>
    </location>
</feature>
<dbReference type="FunFam" id="3.80.10.10:FF:000095">
    <property type="entry name" value="LRR receptor-like serine/threonine-protein kinase GSO1"/>
    <property type="match status" value="1"/>
</dbReference>
<evidence type="ECO:0000256" key="6">
    <source>
        <dbReference type="ARBA" id="ARBA00022989"/>
    </source>
</evidence>
<dbReference type="PANTHER" id="PTHR46662">
    <property type="entry name" value="DI-GLUCOSE BINDING PROTEIN WITH LEUCINE-RICH REPEAT DOMAIN-CONTAINING PROTEIN"/>
    <property type="match status" value="1"/>
</dbReference>
<dbReference type="PRINTS" id="PR00019">
    <property type="entry name" value="LEURICHRPT"/>
</dbReference>
<keyword evidence="3 9" id="KW-0812">Transmembrane</keyword>
<feature type="signal peptide" evidence="10">
    <location>
        <begin position="1"/>
        <end position="27"/>
    </location>
</feature>
<dbReference type="Gene3D" id="3.80.10.10">
    <property type="entry name" value="Ribonuclease Inhibitor"/>
    <property type="match status" value="5"/>
</dbReference>
<evidence type="ECO:0000313" key="11">
    <source>
        <dbReference type="EMBL" id="KAF7129893.1"/>
    </source>
</evidence>
<keyword evidence="5" id="KW-0677">Repeat</keyword>
<comment type="subcellular location">
    <subcellularLocation>
        <location evidence="1">Membrane</location>
        <topology evidence="1">Single-pass membrane protein</topology>
    </subcellularLocation>
</comment>
<evidence type="ECO:0000256" key="3">
    <source>
        <dbReference type="ARBA" id="ARBA00022692"/>
    </source>
</evidence>
<keyword evidence="7 9" id="KW-0472">Membrane</keyword>
<organism evidence="11 12">
    <name type="scientific">Rhododendron simsii</name>
    <name type="common">Sims's rhododendron</name>
    <dbReference type="NCBI Taxonomy" id="118357"/>
    <lineage>
        <taxon>Eukaryota</taxon>
        <taxon>Viridiplantae</taxon>
        <taxon>Streptophyta</taxon>
        <taxon>Embryophyta</taxon>
        <taxon>Tracheophyta</taxon>
        <taxon>Spermatophyta</taxon>
        <taxon>Magnoliopsida</taxon>
        <taxon>eudicotyledons</taxon>
        <taxon>Gunneridae</taxon>
        <taxon>Pentapetalae</taxon>
        <taxon>asterids</taxon>
        <taxon>Ericales</taxon>
        <taxon>Ericaceae</taxon>
        <taxon>Ericoideae</taxon>
        <taxon>Rhodoreae</taxon>
        <taxon>Rhododendron</taxon>
    </lineage>
</organism>
<dbReference type="GO" id="GO:0016020">
    <property type="term" value="C:membrane"/>
    <property type="evidence" value="ECO:0007669"/>
    <property type="project" value="UniProtKB-SubCell"/>
</dbReference>
<evidence type="ECO:0000313" key="12">
    <source>
        <dbReference type="Proteomes" id="UP000626092"/>
    </source>
</evidence>
<dbReference type="SMART" id="SM00369">
    <property type="entry name" value="LRR_TYP"/>
    <property type="match status" value="8"/>
</dbReference>
<dbReference type="FunFam" id="3.80.10.10:FF:000400">
    <property type="entry name" value="Nuclear pore complex protein NUP107"/>
    <property type="match status" value="1"/>
</dbReference>
<evidence type="ECO:0000256" key="2">
    <source>
        <dbReference type="ARBA" id="ARBA00022614"/>
    </source>
</evidence>
<dbReference type="Pfam" id="PF00560">
    <property type="entry name" value="LRR_1"/>
    <property type="match status" value="8"/>
</dbReference>
<keyword evidence="12" id="KW-1185">Reference proteome</keyword>
<dbReference type="Proteomes" id="UP000626092">
    <property type="component" value="Unassembled WGS sequence"/>
</dbReference>
<feature type="transmembrane region" description="Helical" evidence="9">
    <location>
        <begin position="773"/>
        <end position="799"/>
    </location>
</feature>
<evidence type="ECO:0008006" key="13">
    <source>
        <dbReference type="Google" id="ProtNLM"/>
    </source>
</evidence>
<reference evidence="11" key="1">
    <citation type="submission" date="2019-11" db="EMBL/GenBank/DDBJ databases">
        <authorList>
            <person name="Liu Y."/>
            <person name="Hou J."/>
            <person name="Li T.-Q."/>
            <person name="Guan C.-H."/>
            <person name="Wu X."/>
            <person name="Wu H.-Z."/>
            <person name="Ling F."/>
            <person name="Zhang R."/>
            <person name="Shi X.-G."/>
            <person name="Ren J.-P."/>
            <person name="Chen E.-F."/>
            <person name="Sun J.-M."/>
        </authorList>
    </citation>
    <scope>NUCLEOTIDE SEQUENCE</scope>
    <source>
        <strain evidence="11">Adult_tree_wgs_1</strain>
        <tissue evidence="11">Leaves</tissue>
    </source>
</reference>
<dbReference type="PANTHER" id="PTHR46662:SF104">
    <property type="entry name" value="GPI-ANCHORED ADHESIN-LIKE PROTEIN PGA55-RELATED"/>
    <property type="match status" value="1"/>
</dbReference>
<dbReference type="FunFam" id="3.80.10.10:FF:000041">
    <property type="entry name" value="LRR receptor-like serine/threonine-protein kinase ERECTA"/>
    <property type="match status" value="1"/>
</dbReference>
<dbReference type="Pfam" id="PF13855">
    <property type="entry name" value="LRR_8"/>
    <property type="match status" value="2"/>
</dbReference>
<keyword evidence="4 10" id="KW-0732">Signal</keyword>
<evidence type="ECO:0000256" key="4">
    <source>
        <dbReference type="ARBA" id="ARBA00022729"/>
    </source>
</evidence>
<sequence length="851" mass="91009">MAYFRGLTCDLFLAFVFCCAVVSPVFSEDDMACLQGVKKAVANQSALNSWSFSNTTAGFICSFVGATCWNDRENRLIGLDLGDMSLGGQVPSALQYCHSLLNLDLSGNNLTGPVPSAICDWCPYLVTLDLSNNHLTGPIPDDLANCTFLNKLVLSDNTLSGGIPKQLASLGRLKTISVANNELNGAIPSGLSSYDSSSFEGNSGLCGAPLGKCGLSKKRLTIIIAAGVCGAAASLLLGVVVCFRFPKTQKIKSKIPEEIANYSNLTSIDLSVNYLSGSIPDSFRELPNLQVLILSSNSLSGGIPQFLSSVHTLWRFAANQNSFSGAIPTGITNFVKNLDLSYNQLNGSIPSDLLSQPNLQTVDLSYNSLGGSIPKSISSSLVTLRLGNNHLNGTIPSLAFGSLQKLIYLELDNNSLGGSIPPELGFCENLALLNLAKNQLTGVLPVELGNLTGLQALKLQANSLVGEIPIEITQFQSLRKLDISWNSLYGSIPSSISGLQNLNNLDLRGNNLGGSIPESIGNLNSLLELQLGSNELGGKIPLMPPSLQIALNLSSNQFEGLSPKTLSVLNGLEVLDLSNNRFNGKIPDSFATMGSLTQLVLSNNLLSGLIPLFPPYVSVEITGNTDLIKPTNPSPTQETKKTLALGLLFAVSPALIVIFTGTIVVQSVSRWIYNNSDEQIQSEEHFSQPQVTMGDVLTPNAVHRSNIDGLPGEFQNSLGKMERLIKLVLSNNLLFGLITEFPEHVSVDTIGNTDLLYPTKPSPTQKMMKTLSVGLLVAVASAVSNFVTFIGPAVFLPLYKKAAQIQSEEHFLSLRSLQETLLPQMVFTDPTSMVSVDCVGLFSYILLSKHC</sequence>
<keyword evidence="6 9" id="KW-1133">Transmembrane helix</keyword>
<name>A0A834GGR2_RHOSS</name>
<dbReference type="SUPFAM" id="SSF52058">
    <property type="entry name" value="L domain-like"/>
    <property type="match status" value="3"/>
</dbReference>
<gene>
    <name evidence="11" type="ORF">RHSIM_Rhsim10G0041600</name>
</gene>
<keyword evidence="2" id="KW-0433">Leucine-rich repeat</keyword>
<proteinExistence type="predicted"/>
<evidence type="ECO:0000256" key="1">
    <source>
        <dbReference type="ARBA" id="ARBA00004167"/>
    </source>
</evidence>
<dbReference type="GO" id="GO:0099402">
    <property type="term" value="P:plant organ development"/>
    <property type="evidence" value="ECO:0007669"/>
    <property type="project" value="UniProtKB-ARBA"/>
</dbReference>
<dbReference type="InterPro" id="IPR001611">
    <property type="entry name" value="Leu-rich_rpt"/>
</dbReference>
<evidence type="ECO:0000256" key="9">
    <source>
        <dbReference type="SAM" id="Phobius"/>
    </source>
</evidence>
<evidence type="ECO:0000256" key="10">
    <source>
        <dbReference type="SAM" id="SignalP"/>
    </source>
</evidence>
<dbReference type="OrthoDB" id="4062651at2759"/>
<evidence type="ECO:0000256" key="8">
    <source>
        <dbReference type="ARBA" id="ARBA00023180"/>
    </source>
</evidence>
<evidence type="ECO:0000256" key="5">
    <source>
        <dbReference type="ARBA" id="ARBA00022737"/>
    </source>
</evidence>
<dbReference type="GO" id="GO:0006952">
    <property type="term" value="P:defense response"/>
    <property type="evidence" value="ECO:0007669"/>
    <property type="project" value="UniProtKB-ARBA"/>
</dbReference>
<dbReference type="EMBL" id="WJXA01000010">
    <property type="protein sequence ID" value="KAF7129893.1"/>
    <property type="molecule type" value="Genomic_DNA"/>
</dbReference>
<dbReference type="InterPro" id="IPR003591">
    <property type="entry name" value="Leu-rich_rpt_typical-subtyp"/>
</dbReference>
<evidence type="ECO:0000256" key="7">
    <source>
        <dbReference type="ARBA" id="ARBA00023136"/>
    </source>
</evidence>
<protein>
    <recommendedName>
        <fullName evidence="13">Leucine-rich repeat-containing N-terminal plant-type domain-containing protein</fullName>
    </recommendedName>
</protein>
<accession>A0A834GGR2</accession>
<dbReference type="AlphaFoldDB" id="A0A834GGR2"/>
<dbReference type="GO" id="GO:0009653">
    <property type="term" value="P:anatomical structure morphogenesis"/>
    <property type="evidence" value="ECO:0007669"/>
    <property type="project" value="UniProtKB-ARBA"/>
</dbReference>
<feature type="chain" id="PRO_5032558722" description="Leucine-rich repeat-containing N-terminal plant-type domain-containing protein" evidence="10">
    <location>
        <begin position="28"/>
        <end position="851"/>
    </location>
</feature>
<feature type="transmembrane region" description="Helical" evidence="9">
    <location>
        <begin position="643"/>
        <end position="665"/>
    </location>
</feature>
<comment type="caution">
    <text evidence="11">The sequence shown here is derived from an EMBL/GenBank/DDBJ whole genome shotgun (WGS) entry which is preliminary data.</text>
</comment>